<evidence type="ECO:0000313" key="3">
    <source>
        <dbReference type="Proteomes" id="UP001059836"/>
    </source>
</evidence>
<evidence type="ECO:0000259" key="1">
    <source>
        <dbReference type="Pfam" id="PF00668"/>
    </source>
</evidence>
<dbReference type="RefSeq" id="WP_213246825.1">
    <property type="nucleotide sequence ID" value="NZ_CP045806.1"/>
</dbReference>
<name>A0ABX6IFQ2_9ACTN</name>
<sequence>MRITAMESFAPRPGQALSWLPTATSSAAAGQAPVYTGPLTFLVENHVRGCAAARTAGTPHHAYLGSGTEVDGDLDEQRMTRALDIFVRRHSALRTWFETDDRHVAAHLVDADDVSFAVHAVEEIDTDEQFQQHIAGRFSAEAISTSYPGFAFGALRRPGSFTLFFGCDHALSDGASQAFALTEIIDVYTELGGSRQGADTGPATDGAGTRDAGGYLDYAGAEAALAAHHLSGSDELDRLTKVFADNDRSLPTFPLDLGLAPGETAPVVPIEVTILTGEDIGRFESACRSAGSRLLTGIYAALAATDAELAGRTDYYGMTVFNTRSAAPRFASAQGWFAAFAPVTFPISGAATFTELLAAADTGYQAAKPLAGVPVQAAFGALIAAGATPASLASTPNLLSYIDFRRFPAAGNTGYEQGVIFTGEGRTANASLWINRDHRRLYLGSQTPGTPYAQHQVQRYFAHLCSVIQEVARSGDYTLTSPVAADVA</sequence>
<protein>
    <submittedName>
        <fullName evidence="2">Peptide synthase</fullName>
    </submittedName>
</protein>
<dbReference type="InterPro" id="IPR023213">
    <property type="entry name" value="CAT-like_dom_sf"/>
</dbReference>
<proteinExistence type="predicted"/>
<keyword evidence="3" id="KW-1185">Reference proteome</keyword>
<organism evidence="2 3">
    <name type="scientific">Gordonia pseudamarae</name>
    <dbReference type="NCBI Taxonomy" id="2831662"/>
    <lineage>
        <taxon>Bacteria</taxon>
        <taxon>Bacillati</taxon>
        <taxon>Actinomycetota</taxon>
        <taxon>Actinomycetes</taxon>
        <taxon>Mycobacteriales</taxon>
        <taxon>Gordoniaceae</taxon>
        <taxon>Gordonia</taxon>
    </lineage>
</organism>
<reference evidence="2" key="1">
    <citation type="journal article" date="2021" name="Nat. Microbiol.">
        <title>Cocultivation of an ultrasmall environmental parasitic bacterium with lytic ability against bacteria associated with wastewater foams.</title>
        <authorList>
            <person name="Batinovic S."/>
            <person name="Rose J.J.A."/>
            <person name="Ratcliffe J."/>
            <person name="Seviour R.J."/>
            <person name="Petrovski S."/>
        </authorList>
    </citation>
    <scope>NUCLEOTIDE SEQUENCE</scope>
    <source>
        <strain evidence="2">CON9</strain>
    </source>
</reference>
<dbReference type="SUPFAM" id="SSF52777">
    <property type="entry name" value="CoA-dependent acyltransferases"/>
    <property type="match status" value="2"/>
</dbReference>
<dbReference type="Gene3D" id="3.30.559.30">
    <property type="entry name" value="Nonribosomal peptide synthetase, condensation domain"/>
    <property type="match status" value="1"/>
</dbReference>
<evidence type="ECO:0000313" key="2">
    <source>
        <dbReference type="EMBL" id="QHN34090.1"/>
    </source>
</evidence>
<dbReference type="Pfam" id="PF00668">
    <property type="entry name" value="Condensation"/>
    <property type="match status" value="1"/>
</dbReference>
<accession>A0ABX6IFQ2</accession>
<dbReference type="Gene3D" id="3.30.559.10">
    <property type="entry name" value="Chloramphenicol acetyltransferase-like domain"/>
    <property type="match status" value="1"/>
</dbReference>
<feature type="domain" description="Condensation" evidence="1">
    <location>
        <begin position="68"/>
        <end position="192"/>
    </location>
</feature>
<dbReference type="Proteomes" id="UP001059836">
    <property type="component" value="Chromosome"/>
</dbReference>
<dbReference type="InterPro" id="IPR001242">
    <property type="entry name" value="Condensation_dom"/>
</dbReference>
<dbReference type="EMBL" id="CP045809">
    <property type="protein sequence ID" value="QHN34090.1"/>
    <property type="molecule type" value="Genomic_DNA"/>
</dbReference>
<gene>
    <name evidence="2" type="ORF">GII31_03400</name>
</gene>